<evidence type="ECO:0008006" key="3">
    <source>
        <dbReference type="Google" id="ProtNLM"/>
    </source>
</evidence>
<name>A0A9W6W7U4_9ACTN</name>
<dbReference type="AlphaFoldDB" id="A0A9W6W7U4"/>
<dbReference type="RefSeq" id="WP_285661466.1">
    <property type="nucleotide sequence ID" value="NZ_BSTX01000001.1"/>
</dbReference>
<accession>A0A9W6W7U4</accession>
<dbReference type="EMBL" id="BSTX01000001">
    <property type="protein sequence ID" value="GLZ76283.1"/>
    <property type="molecule type" value="Genomic_DNA"/>
</dbReference>
<gene>
    <name evidence="1" type="ORF">Afil01_10900</name>
</gene>
<sequence>MSFNVKPEELTAHATVLEGIKGDMERAKQTAKQVGYGGTEAYGLFLQFLVPPILELCLGNAADLIGDAAELAGAFHNGIKSNNECYIASEEAIKDMFDSANSDGMLR</sequence>
<evidence type="ECO:0000313" key="2">
    <source>
        <dbReference type="Proteomes" id="UP001165079"/>
    </source>
</evidence>
<dbReference type="Proteomes" id="UP001165079">
    <property type="component" value="Unassembled WGS sequence"/>
</dbReference>
<comment type="caution">
    <text evidence="1">The sequence shown here is derived from an EMBL/GenBank/DDBJ whole genome shotgun (WGS) entry which is preliminary data.</text>
</comment>
<organism evidence="1 2">
    <name type="scientific">Actinorhabdospora filicis</name>
    <dbReference type="NCBI Taxonomy" id="1785913"/>
    <lineage>
        <taxon>Bacteria</taxon>
        <taxon>Bacillati</taxon>
        <taxon>Actinomycetota</taxon>
        <taxon>Actinomycetes</taxon>
        <taxon>Micromonosporales</taxon>
        <taxon>Micromonosporaceae</taxon>
        <taxon>Actinorhabdospora</taxon>
    </lineage>
</organism>
<evidence type="ECO:0000313" key="1">
    <source>
        <dbReference type="EMBL" id="GLZ76283.1"/>
    </source>
</evidence>
<keyword evidence="2" id="KW-1185">Reference proteome</keyword>
<protein>
    <recommendedName>
        <fullName evidence="3">Excreted virulence factor EspC, type VII ESX diderm</fullName>
    </recommendedName>
</protein>
<reference evidence="1" key="1">
    <citation type="submission" date="2023-03" db="EMBL/GenBank/DDBJ databases">
        <title>Actinorhabdospora filicis NBRC 111898.</title>
        <authorList>
            <person name="Ichikawa N."/>
            <person name="Sato H."/>
            <person name="Tonouchi N."/>
        </authorList>
    </citation>
    <scope>NUCLEOTIDE SEQUENCE</scope>
    <source>
        <strain evidence="1">NBRC 111898</strain>
    </source>
</reference>
<proteinExistence type="predicted"/>